<evidence type="ECO:0000256" key="5">
    <source>
        <dbReference type="ARBA" id="ARBA00023204"/>
    </source>
</evidence>
<dbReference type="Proteomes" id="UP000034637">
    <property type="component" value="Unassembled WGS sequence"/>
</dbReference>
<feature type="domain" description="Methylated-DNA-[protein]-cysteine S-methyltransferase DNA binding" evidence="7">
    <location>
        <begin position="1"/>
        <end position="64"/>
    </location>
</feature>
<reference evidence="8 9" key="1">
    <citation type="journal article" date="2015" name="Nature">
        <title>rRNA introns, odd ribosomes, and small enigmatic genomes across a large radiation of phyla.</title>
        <authorList>
            <person name="Brown C.T."/>
            <person name="Hug L.A."/>
            <person name="Thomas B.C."/>
            <person name="Sharon I."/>
            <person name="Castelle C.J."/>
            <person name="Singh A."/>
            <person name="Wilkins M.J."/>
            <person name="Williams K.H."/>
            <person name="Banfield J.F."/>
        </authorList>
    </citation>
    <scope>NUCLEOTIDE SEQUENCE [LARGE SCALE GENOMIC DNA]</scope>
</reference>
<dbReference type="Pfam" id="PF01035">
    <property type="entry name" value="DNA_binding_1"/>
    <property type="match status" value="1"/>
</dbReference>
<feature type="non-terminal residue" evidence="8">
    <location>
        <position position="1"/>
    </location>
</feature>
<dbReference type="Gene3D" id="1.10.10.10">
    <property type="entry name" value="Winged helix-like DNA-binding domain superfamily/Winged helix DNA-binding domain"/>
    <property type="match status" value="1"/>
</dbReference>
<dbReference type="GO" id="GO:0003908">
    <property type="term" value="F:methylated-DNA-[protein]-cysteine S-methyltransferase activity"/>
    <property type="evidence" value="ECO:0007669"/>
    <property type="project" value="UniProtKB-EC"/>
</dbReference>
<evidence type="ECO:0000256" key="1">
    <source>
        <dbReference type="ARBA" id="ARBA00001286"/>
    </source>
</evidence>
<evidence type="ECO:0000256" key="6">
    <source>
        <dbReference type="ARBA" id="ARBA00049348"/>
    </source>
</evidence>
<dbReference type="GO" id="GO:0006281">
    <property type="term" value="P:DNA repair"/>
    <property type="evidence" value="ECO:0007669"/>
    <property type="project" value="UniProtKB-KW"/>
</dbReference>
<comment type="catalytic activity">
    <reaction evidence="1">
        <text>a 4-O-methyl-thymidine in DNA + L-cysteinyl-[protein] = a thymidine in DNA + S-methyl-L-cysteinyl-[protein]</text>
        <dbReference type="Rhea" id="RHEA:53428"/>
        <dbReference type="Rhea" id="RHEA-COMP:10131"/>
        <dbReference type="Rhea" id="RHEA-COMP:10132"/>
        <dbReference type="Rhea" id="RHEA-COMP:13555"/>
        <dbReference type="Rhea" id="RHEA-COMP:13556"/>
        <dbReference type="ChEBI" id="CHEBI:29950"/>
        <dbReference type="ChEBI" id="CHEBI:82612"/>
        <dbReference type="ChEBI" id="CHEBI:137386"/>
        <dbReference type="ChEBI" id="CHEBI:137387"/>
        <dbReference type="EC" id="2.1.1.63"/>
    </reaction>
</comment>
<keyword evidence="4" id="KW-0227">DNA damage</keyword>
<accession>A0A0G1V0H5</accession>
<proteinExistence type="predicted"/>
<sequence>VVTYGQVARMIGTKNARRVGQALHANRNPEVPCHRVVFANGSLAPGYAFGGLAEQKKRLAAEGVGFVGEKVDMDRFLMSS</sequence>
<comment type="caution">
    <text evidence="8">The sequence shown here is derived from an EMBL/GenBank/DDBJ whole genome shotgun (WGS) entry which is preliminary data.</text>
</comment>
<dbReference type="EMBL" id="LCPP01000021">
    <property type="protein sequence ID" value="KKU99821.1"/>
    <property type="molecule type" value="Genomic_DNA"/>
</dbReference>
<dbReference type="InterPro" id="IPR014048">
    <property type="entry name" value="MethylDNA_cys_MeTrfase_DNA-bd"/>
</dbReference>
<keyword evidence="2 8" id="KW-0489">Methyltransferase</keyword>
<dbReference type="PROSITE" id="PS00374">
    <property type="entry name" value="MGMT"/>
    <property type="match status" value="1"/>
</dbReference>
<dbReference type="InterPro" id="IPR036388">
    <property type="entry name" value="WH-like_DNA-bd_sf"/>
</dbReference>
<keyword evidence="5" id="KW-0234">DNA repair</keyword>
<organism evidence="8 9">
    <name type="scientific">Candidatus Amesbacteria bacterium GW2011_GWA1_48_9</name>
    <dbReference type="NCBI Taxonomy" id="1618355"/>
    <lineage>
        <taxon>Bacteria</taxon>
        <taxon>Candidatus Amesiibacteriota</taxon>
    </lineage>
</organism>
<dbReference type="AlphaFoldDB" id="A0A0G1V0H5"/>
<evidence type="ECO:0000256" key="2">
    <source>
        <dbReference type="ARBA" id="ARBA00022603"/>
    </source>
</evidence>
<dbReference type="InterPro" id="IPR036217">
    <property type="entry name" value="MethylDNA_cys_MeTrfase_DNAb"/>
</dbReference>
<dbReference type="InterPro" id="IPR052520">
    <property type="entry name" value="ATL_DNA_repair"/>
</dbReference>
<protein>
    <submittedName>
        <fullName evidence="8">Methylated-DNA-protein-cysteine methyltransferase</fullName>
    </submittedName>
</protein>
<evidence type="ECO:0000256" key="4">
    <source>
        <dbReference type="ARBA" id="ARBA00022763"/>
    </source>
</evidence>
<comment type="catalytic activity">
    <reaction evidence="6">
        <text>a 6-O-methyl-2'-deoxyguanosine in DNA + L-cysteinyl-[protein] = S-methyl-L-cysteinyl-[protein] + a 2'-deoxyguanosine in DNA</text>
        <dbReference type="Rhea" id="RHEA:24000"/>
        <dbReference type="Rhea" id="RHEA-COMP:10131"/>
        <dbReference type="Rhea" id="RHEA-COMP:10132"/>
        <dbReference type="Rhea" id="RHEA-COMP:11367"/>
        <dbReference type="Rhea" id="RHEA-COMP:11368"/>
        <dbReference type="ChEBI" id="CHEBI:29950"/>
        <dbReference type="ChEBI" id="CHEBI:82612"/>
        <dbReference type="ChEBI" id="CHEBI:85445"/>
        <dbReference type="ChEBI" id="CHEBI:85448"/>
        <dbReference type="EC" id="2.1.1.63"/>
    </reaction>
</comment>
<evidence type="ECO:0000259" key="7">
    <source>
        <dbReference type="Pfam" id="PF01035"/>
    </source>
</evidence>
<evidence type="ECO:0000313" key="9">
    <source>
        <dbReference type="Proteomes" id="UP000034637"/>
    </source>
</evidence>
<dbReference type="GO" id="GO:0032259">
    <property type="term" value="P:methylation"/>
    <property type="evidence" value="ECO:0007669"/>
    <property type="project" value="UniProtKB-KW"/>
</dbReference>
<name>A0A0G1V0H5_9BACT</name>
<keyword evidence="3 8" id="KW-0808">Transferase</keyword>
<dbReference type="CDD" id="cd06445">
    <property type="entry name" value="ATase"/>
    <property type="match status" value="1"/>
</dbReference>
<dbReference type="PANTHER" id="PTHR42942">
    <property type="entry name" value="6-O-METHYLGUANINE DNA METHYLTRANSFERASE"/>
    <property type="match status" value="1"/>
</dbReference>
<dbReference type="PANTHER" id="PTHR42942:SF1">
    <property type="entry name" value="ALKYLTRANSFERASE-LIKE PROTEIN 1"/>
    <property type="match status" value="1"/>
</dbReference>
<evidence type="ECO:0000313" key="8">
    <source>
        <dbReference type="EMBL" id="KKU99821.1"/>
    </source>
</evidence>
<dbReference type="InterPro" id="IPR001497">
    <property type="entry name" value="MethylDNA_cys_MeTrfase_AS"/>
</dbReference>
<gene>
    <name evidence="8" type="ORF">UY33_C0021G0001</name>
</gene>
<evidence type="ECO:0000256" key="3">
    <source>
        <dbReference type="ARBA" id="ARBA00022679"/>
    </source>
</evidence>
<dbReference type="SUPFAM" id="SSF46767">
    <property type="entry name" value="Methylated DNA-protein cysteine methyltransferase, C-terminal domain"/>
    <property type="match status" value="1"/>
</dbReference>